<protein>
    <recommendedName>
        <fullName evidence="4">Glutamine amidotransferase domain-containing protein</fullName>
    </recommendedName>
</protein>
<comment type="subcellular location">
    <subcellularLocation>
        <location evidence="1">Cytoplasm</location>
        <location evidence="1">Cytosol</location>
    </subcellularLocation>
</comment>
<dbReference type="PANTHER" id="PTHR42695">
    <property type="entry name" value="GLUTAMINE AMIDOTRANSFERASE YLR126C-RELATED"/>
    <property type="match status" value="1"/>
</dbReference>
<evidence type="ECO:0000313" key="3">
    <source>
        <dbReference type="Proteomes" id="UP000489600"/>
    </source>
</evidence>
<dbReference type="InterPro" id="IPR029062">
    <property type="entry name" value="Class_I_gatase-like"/>
</dbReference>
<sequence length="74" mass="8703">MYEVEMYSIEDNLLCIQGHPEYNRDILFDIIDRVLAGGYIKQDFAETSKATMEKNEADRKIWQKICKNFLKGNP</sequence>
<evidence type="ECO:0000313" key="2">
    <source>
        <dbReference type="EMBL" id="VVB08837.1"/>
    </source>
</evidence>
<dbReference type="OrthoDB" id="92161at2759"/>
<dbReference type="Gene3D" id="3.40.50.880">
    <property type="match status" value="1"/>
</dbReference>
<proteinExistence type="predicted"/>
<comment type="caution">
    <text evidence="2">The sequence shown here is derived from an EMBL/GenBank/DDBJ whole genome shotgun (WGS) entry which is preliminary data.</text>
</comment>
<reference evidence="2" key="1">
    <citation type="submission" date="2019-07" db="EMBL/GenBank/DDBJ databases">
        <authorList>
            <person name="Dittberner H."/>
        </authorList>
    </citation>
    <scope>NUCLEOTIDE SEQUENCE [LARGE SCALE GENOMIC DNA]</scope>
</reference>
<name>A0A565C5I3_9BRAS</name>
<dbReference type="PANTHER" id="PTHR42695:SF12">
    <property type="entry name" value="GAMMA-GLUTAMYL PEPTIDASE 4"/>
    <property type="match status" value="1"/>
</dbReference>
<dbReference type="SUPFAM" id="SSF52317">
    <property type="entry name" value="Class I glutamine amidotransferase-like"/>
    <property type="match status" value="1"/>
</dbReference>
<keyword evidence="3" id="KW-1185">Reference proteome</keyword>
<dbReference type="EMBL" id="CABITT030000006">
    <property type="protein sequence ID" value="VVB08837.1"/>
    <property type="molecule type" value="Genomic_DNA"/>
</dbReference>
<dbReference type="Proteomes" id="UP000489600">
    <property type="component" value="Unassembled WGS sequence"/>
</dbReference>
<organism evidence="2 3">
    <name type="scientific">Arabis nemorensis</name>
    <dbReference type="NCBI Taxonomy" id="586526"/>
    <lineage>
        <taxon>Eukaryota</taxon>
        <taxon>Viridiplantae</taxon>
        <taxon>Streptophyta</taxon>
        <taxon>Embryophyta</taxon>
        <taxon>Tracheophyta</taxon>
        <taxon>Spermatophyta</taxon>
        <taxon>Magnoliopsida</taxon>
        <taxon>eudicotyledons</taxon>
        <taxon>Gunneridae</taxon>
        <taxon>Pentapetalae</taxon>
        <taxon>rosids</taxon>
        <taxon>malvids</taxon>
        <taxon>Brassicales</taxon>
        <taxon>Brassicaceae</taxon>
        <taxon>Arabideae</taxon>
        <taxon>Arabis</taxon>
    </lineage>
</organism>
<accession>A0A565C5I3</accession>
<evidence type="ECO:0000256" key="1">
    <source>
        <dbReference type="ARBA" id="ARBA00004514"/>
    </source>
</evidence>
<dbReference type="InterPro" id="IPR044992">
    <property type="entry name" value="ChyE-like"/>
</dbReference>
<dbReference type="AlphaFoldDB" id="A0A565C5I3"/>
<dbReference type="GO" id="GO:0005829">
    <property type="term" value="C:cytosol"/>
    <property type="evidence" value="ECO:0007669"/>
    <property type="project" value="UniProtKB-SubCell"/>
</dbReference>
<gene>
    <name evidence="2" type="ORF">ANE_LOCUS19281</name>
</gene>
<evidence type="ECO:0008006" key="4">
    <source>
        <dbReference type="Google" id="ProtNLM"/>
    </source>
</evidence>